<dbReference type="SUPFAM" id="SSF53822">
    <property type="entry name" value="Periplasmic binding protein-like I"/>
    <property type="match status" value="1"/>
</dbReference>
<accession>A0A6H1P4P2</accession>
<sequence>MAIISTVAGTATAMERERGFLQAIKKYPNIRVIDIKFKKFTFDIERYEIDHKLITLEKQEDVWKIVKVEDPK</sequence>
<dbReference type="Proteomes" id="UP000501868">
    <property type="component" value="Chromosome"/>
</dbReference>
<evidence type="ECO:0000313" key="1">
    <source>
        <dbReference type="EMBL" id="QIZ08412.1"/>
    </source>
</evidence>
<reference evidence="1 2" key="2">
    <citation type="submission" date="2020-04" db="EMBL/GenBank/DDBJ databases">
        <authorList>
            <person name="Fomenkov A."/>
            <person name="Anton B.P."/>
            <person name="Roberts R.J."/>
        </authorList>
    </citation>
    <scope>NUCLEOTIDE SEQUENCE [LARGE SCALE GENOMIC DNA]</scope>
    <source>
        <strain evidence="1 2">S2</strain>
    </source>
</reference>
<dbReference type="InterPro" id="IPR028082">
    <property type="entry name" value="Peripla_BP_I"/>
</dbReference>
<evidence type="ECO:0000313" key="2">
    <source>
        <dbReference type="Proteomes" id="UP000501868"/>
    </source>
</evidence>
<dbReference type="AlphaFoldDB" id="A0A6H1P4P2"/>
<proteinExistence type="predicted"/>
<protein>
    <submittedName>
        <fullName evidence="1">Uncharacterized protein</fullName>
    </submittedName>
</protein>
<organism evidence="1 2">
    <name type="scientific">Priestia megaterium</name>
    <name type="common">Bacillus megaterium</name>
    <dbReference type="NCBI Taxonomy" id="1404"/>
    <lineage>
        <taxon>Bacteria</taxon>
        <taxon>Bacillati</taxon>
        <taxon>Bacillota</taxon>
        <taxon>Bacilli</taxon>
        <taxon>Bacillales</taxon>
        <taxon>Bacillaceae</taxon>
        <taxon>Priestia</taxon>
    </lineage>
</organism>
<reference evidence="1 2" key="1">
    <citation type="submission" date="2020-04" db="EMBL/GenBank/DDBJ databases">
        <title>Genome-Wide Identification of 5-Methylcytosine Sites in Bacterial Genomes By High-Throughput Sequencing of MspJI Restriction Fragments.</title>
        <authorList>
            <person name="Wu V."/>
        </authorList>
    </citation>
    <scope>NUCLEOTIDE SEQUENCE [LARGE SCALE GENOMIC DNA]</scope>
    <source>
        <strain evidence="1 2">S2</strain>
    </source>
</reference>
<dbReference type="Gene3D" id="3.40.50.2300">
    <property type="match status" value="1"/>
</dbReference>
<name>A0A6H1P4P2_PRIMG</name>
<gene>
    <name evidence="1" type="ORF">HFZ78_18230</name>
</gene>
<dbReference type="EMBL" id="CP051128">
    <property type="protein sequence ID" value="QIZ08412.1"/>
    <property type="molecule type" value="Genomic_DNA"/>
</dbReference>